<evidence type="ECO:0000259" key="4">
    <source>
        <dbReference type="PROSITE" id="PS50109"/>
    </source>
</evidence>
<dbReference type="PROSITE" id="PS50109">
    <property type="entry name" value="HIS_KIN"/>
    <property type="match status" value="1"/>
</dbReference>
<feature type="domain" description="Histidine kinase" evidence="4">
    <location>
        <begin position="179"/>
        <end position="283"/>
    </location>
</feature>
<evidence type="ECO:0000256" key="2">
    <source>
        <dbReference type="ARBA" id="ARBA00023012"/>
    </source>
</evidence>
<dbReference type="SMART" id="SM00387">
    <property type="entry name" value="HATPase_c"/>
    <property type="match status" value="1"/>
</dbReference>
<feature type="transmembrane region" description="Helical" evidence="3">
    <location>
        <begin position="12"/>
        <end position="30"/>
    </location>
</feature>
<dbReference type="InterPro" id="IPR003594">
    <property type="entry name" value="HATPase_dom"/>
</dbReference>
<keyword evidence="1" id="KW-0808">Transferase</keyword>
<evidence type="ECO:0000313" key="6">
    <source>
        <dbReference type="Proteomes" id="UP000183404"/>
    </source>
</evidence>
<dbReference type="InterPro" id="IPR032834">
    <property type="entry name" value="NatK-like_C"/>
</dbReference>
<dbReference type="InterPro" id="IPR036890">
    <property type="entry name" value="HATPase_C_sf"/>
</dbReference>
<dbReference type="PANTHER" id="PTHR40448:SF1">
    <property type="entry name" value="TWO-COMPONENT SENSOR HISTIDINE KINASE"/>
    <property type="match status" value="1"/>
</dbReference>
<dbReference type="GO" id="GO:0016301">
    <property type="term" value="F:kinase activity"/>
    <property type="evidence" value="ECO:0007669"/>
    <property type="project" value="UniProtKB-KW"/>
</dbReference>
<evidence type="ECO:0000256" key="1">
    <source>
        <dbReference type="ARBA" id="ARBA00022777"/>
    </source>
</evidence>
<keyword evidence="1" id="KW-0418">Kinase</keyword>
<dbReference type="EMBL" id="FNBS01000142">
    <property type="protein sequence ID" value="SDG77903.1"/>
    <property type="molecule type" value="Genomic_DNA"/>
</dbReference>
<dbReference type="RefSeq" id="WP_003866834.1">
    <property type="nucleotide sequence ID" value="NZ_FNBS01000142.1"/>
</dbReference>
<keyword evidence="3" id="KW-0472">Membrane</keyword>
<name>A0A1G7X136_THETY</name>
<evidence type="ECO:0000256" key="3">
    <source>
        <dbReference type="SAM" id="Phobius"/>
    </source>
</evidence>
<keyword evidence="3" id="KW-0812">Transmembrane</keyword>
<dbReference type="PANTHER" id="PTHR40448">
    <property type="entry name" value="TWO-COMPONENT SENSOR HISTIDINE KINASE"/>
    <property type="match status" value="1"/>
</dbReference>
<dbReference type="AlphaFoldDB" id="A0A1G7X136"/>
<dbReference type="Proteomes" id="UP000183404">
    <property type="component" value="Unassembled WGS sequence"/>
</dbReference>
<dbReference type="GO" id="GO:0042802">
    <property type="term" value="F:identical protein binding"/>
    <property type="evidence" value="ECO:0007669"/>
    <property type="project" value="TreeGrafter"/>
</dbReference>
<proteinExistence type="predicted"/>
<accession>A0A1G7X136</accession>
<gene>
    <name evidence="5" type="ORF">SAMN04244560_02903</name>
</gene>
<reference evidence="5 6" key="1">
    <citation type="submission" date="2016-10" db="EMBL/GenBank/DDBJ databases">
        <authorList>
            <person name="de Groot N.N."/>
        </authorList>
    </citation>
    <scope>NUCLEOTIDE SEQUENCE [LARGE SCALE GENOMIC DNA]</scope>
    <source>
        <strain evidence="5 6">DSM 569</strain>
    </source>
</reference>
<dbReference type="InterPro" id="IPR005467">
    <property type="entry name" value="His_kinase_dom"/>
</dbReference>
<evidence type="ECO:0000313" key="5">
    <source>
        <dbReference type="EMBL" id="SDG77903.1"/>
    </source>
</evidence>
<protein>
    <submittedName>
        <fullName evidence="5">GHKL domain-containing protein</fullName>
    </submittedName>
</protein>
<dbReference type="GO" id="GO:0000160">
    <property type="term" value="P:phosphorelay signal transduction system"/>
    <property type="evidence" value="ECO:0007669"/>
    <property type="project" value="UniProtKB-KW"/>
</dbReference>
<dbReference type="SUPFAM" id="SSF55874">
    <property type="entry name" value="ATPase domain of HSP90 chaperone/DNA topoisomerase II/histidine kinase"/>
    <property type="match status" value="1"/>
</dbReference>
<keyword evidence="2" id="KW-0902">Two-component regulatory system</keyword>
<keyword evidence="3" id="KW-1133">Transmembrane helix</keyword>
<organism evidence="5 6">
    <name type="scientific">Thermoanaerobacter thermohydrosulfuricus</name>
    <name type="common">Clostridium thermohydrosulfuricum</name>
    <dbReference type="NCBI Taxonomy" id="1516"/>
    <lineage>
        <taxon>Bacteria</taxon>
        <taxon>Bacillati</taxon>
        <taxon>Bacillota</taxon>
        <taxon>Clostridia</taxon>
        <taxon>Thermoanaerobacterales</taxon>
        <taxon>Thermoanaerobacteraceae</taxon>
        <taxon>Thermoanaerobacter</taxon>
    </lineage>
</organism>
<dbReference type="Pfam" id="PF14501">
    <property type="entry name" value="HATPase_c_5"/>
    <property type="match status" value="1"/>
</dbReference>
<dbReference type="Gene3D" id="3.30.565.10">
    <property type="entry name" value="Histidine kinase-like ATPase, C-terminal domain"/>
    <property type="match status" value="1"/>
</dbReference>
<sequence length="287" mass="33789">MFKDSYKNAMMIYVVQMVLIVILVNNNFMKSLDVFQPKNQELFRIFIGILIFILNGFSIFVLRELYAKNKEERQFLINSIRFKYIEEQNRIYRQNHHDIKNHLIIISELVKEKRYSELENYLSSYMEEIDKNLVTINTGVNEIDILLYSKISNAKSKDIEVDFKCDTQIQCSKKHVLNLVSVLGNLIDNAIEACDEMEKDKYIIIEMKEDPIDYIFHIKNRYNFQTNVKPSIFFEEGFSTKEGRGRGEGLYIVRNIVEKYSGEIEVQTDGGYFDVIVEIPKFSLEGD</sequence>
<feature type="transmembrane region" description="Helical" evidence="3">
    <location>
        <begin position="42"/>
        <end position="62"/>
    </location>
</feature>